<sequence length="65" mass="7556">MEERKRNPPPSLADCSRYLESYWDKDADLAISRANGAWCCNRRILVKRAAFRNPTSSHRPSKFSK</sequence>
<proteinExistence type="predicted"/>
<reference evidence="1 2" key="1">
    <citation type="journal article" date="2024" name="Plant J.">
        <title>Genome sequences and population genomics reveal climatic adaptation and genomic divergence between two closely related sweetgum species.</title>
        <authorList>
            <person name="Xu W.Q."/>
            <person name="Ren C.Q."/>
            <person name="Zhang X.Y."/>
            <person name="Comes H.P."/>
            <person name="Liu X.H."/>
            <person name="Li Y.G."/>
            <person name="Kettle C.J."/>
            <person name="Jalonen R."/>
            <person name="Gaisberger H."/>
            <person name="Ma Y.Z."/>
            <person name="Qiu Y.X."/>
        </authorList>
    </citation>
    <scope>NUCLEOTIDE SEQUENCE [LARGE SCALE GENOMIC DNA]</scope>
    <source>
        <strain evidence="1">Hangzhou</strain>
    </source>
</reference>
<dbReference type="AlphaFoldDB" id="A0AAP0SEI4"/>
<organism evidence="1 2">
    <name type="scientific">Liquidambar formosana</name>
    <name type="common">Formosan gum</name>
    <dbReference type="NCBI Taxonomy" id="63359"/>
    <lineage>
        <taxon>Eukaryota</taxon>
        <taxon>Viridiplantae</taxon>
        <taxon>Streptophyta</taxon>
        <taxon>Embryophyta</taxon>
        <taxon>Tracheophyta</taxon>
        <taxon>Spermatophyta</taxon>
        <taxon>Magnoliopsida</taxon>
        <taxon>eudicotyledons</taxon>
        <taxon>Gunneridae</taxon>
        <taxon>Pentapetalae</taxon>
        <taxon>Saxifragales</taxon>
        <taxon>Altingiaceae</taxon>
        <taxon>Liquidambar</taxon>
    </lineage>
</organism>
<keyword evidence="2" id="KW-1185">Reference proteome</keyword>
<comment type="caution">
    <text evidence="1">The sequence shown here is derived from an EMBL/GenBank/DDBJ whole genome shotgun (WGS) entry which is preliminary data.</text>
</comment>
<evidence type="ECO:0000313" key="1">
    <source>
        <dbReference type="EMBL" id="KAK9292849.1"/>
    </source>
</evidence>
<evidence type="ECO:0000313" key="2">
    <source>
        <dbReference type="Proteomes" id="UP001415857"/>
    </source>
</evidence>
<protein>
    <submittedName>
        <fullName evidence="1">Uncharacterized protein</fullName>
    </submittedName>
</protein>
<accession>A0AAP0SEI4</accession>
<dbReference type="Proteomes" id="UP001415857">
    <property type="component" value="Unassembled WGS sequence"/>
</dbReference>
<dbReference type="EMBL" id="JBBPBK010000001">
    <property type="protein sequence ID" value="KAK9292849.1"/>
    <property type="molecule type" value="Genomic_DNA"/>
</dbReference>
<name>A0AAP0SEI4_LIQFO</name>
<gene>
    <name evidence="1" type="ORF">L1049_020829</name>
</gene>